<dbReference type="AlphaFoldDB" id="A0A4Y3VAC6"/>
<dbReference type="RefSeq" id="WP_167529481.1">
    <property type="nucleotide sequence ID" value="NZ_BJND01000004.1"/>
</dbReference>
<evidence type="ECO:0000256" key="3">
    <source>
        <dbReference type="ARBA" id="ARBA00023163"/>
    </source>
</evidence>
<dbReference type="SUPFAM" id="SSF46689">
    <property type="entry name" value="Homeodomain-like"/>
    <property type="match status" value="1"/>
</dbReference>
<keyword evidence="2" id="KW-0238">DNA-binding</keyword>
<evidence type="ECO:0000256" key="2">
    <source>
        <dbReference type="ARBA" id="ARBA00023125"/>
    </source>
</evidence>
<comment type="caution">
    <text evidence="6">The sequence shown here is derived from an EMBL/GenBank/DDBJ whole genome shotgun (WGS) entry which is preliminary data.</text>
</comment>
<organism evidence="6 7">
    <name type="scientific">Streptomyces spinoverrucosus</name>
    <dbReference type="NCBI Taxonomy" id="284043"/>
    <lineage>
        <taxon>Bacteria</taxon>
        <taxon>Bacillati</taxon>
        <taxon>Actinomycetota</taxon>
        <taxon>Actinomycetes</taxon>
        <taxon>Kitasatosporales</taxon>
        <taxon>Streptomycetaceae</taxon>
        <taxon>Streptomyces</taxon>
    </lineage>
</organism>
<dbReference type="EMBL" id="BJND01000004">
    <property type="protein sequence ID" value="GEC02750.1"/>
    <property type="molecule type" value="Genomic_DNA"/>
</dbReference>
<keyword evidence="1" id="KW-0805">Transcription regulation</keyword>
<feature type="domain" description="Transcriptional regulator LmrA/YxaF-like C-terminal" evidence="5">
    <location>
        <begin position="102"/>
        <end position="182"/>
    </location>
</feature>
<reference evidence="6 7" key="1">
    <citation type="submission" date="2019-06" db="EMBL/GenBank/DDBJ databases">
        <title>Whole genome shotgun sequence of Streptomyces spinoverrucosus NBRC 14228.</title>
        <authorList>
            <person name="Hosoyama A."/>
            <person name="Uohara A."/>
            <person name="Ohji S."/>
            <person name="Ichikawa N."/>
        </authorList>
    </citation>
    <scope>NUCLEOTIDE SEQUENCE [LARGE SCALE GENOMIC DNA]</scope>
    <source>
        <strain evidence="6 7">NBRC 14228</strain>
    </source>
</reference>
<proteinExistence type="predicted"/>
<keyword evidence="7" id="KW-1185">Reference proteome</keyword>
<keyword evidence="3" id="KW-0804">Transcription</keyword>
<protein>
    <submittedName>
        <fullName evidence="6">TetR family transcriptional regulator</fullName>
    </submittedName>
</protein>
<dbReference type="Proteomes" id="UP000317881">
    <property type="component" value="Unassembled WGS sequence"/>
</dbReference>
<dbReference type="SUPFAM" id="SSF48498">
    <property type="entry name" value="Tetracyclin repressor-like, C-terminal domain"/>
    <property type="match status" value="1"/>
</dbReference>
<dbReference type="InterPro" id="IPR036271">
    <property type="entry name" value="Tet_transcr_reg_TetR-rel_C_sf"/>
</dbReference>
<dbReference type="PANTHER" id="PTHR47506">
    <property type="entry name" value="TRANSCRIPTIONAL REGULATORY PROTEIN"/>
    <property type="match status" value="1"/>
</dbReference>
<sequence length="198" mass="21277">MNKGMTAKGRATRHRIIVAAAMLTREKGAAETTLDDVRAATATSKSQLFHYFPEGRADILAAVAEYEAGQVLEAQQPYLGDLSTWESWQGWRQAVLDHYTELGQKCPLGSLTAELGKSSPQARSIVTSLYDEWEAALVRGVKAVTSDEEEAVRRRARSILAAVQGGVVMLQGTGRTDYLDAALTAAISPLQPVTAGTA</sequence>
<evidence type="ECO:0000313" key="7">
    <source>
        <dbReference type="Proteomes" id="UP000317881"/>
    </source>
</evidence>
<dbReference type="GO" id="GO:0003677">
    <property type="term" value="F:DNA binding"/>
    <property type="evidence" value="ECO:0007669"/>
    <property type="project" value="UniProtKB-KW"/>
</dbReference>
<gene>
    <name evidence="6" type="ORF">SSP24_04050</name>
</gene>
<dbReference type="InterPro" id="IPR001647">
    <property type="entry name" value="HTH_TetR"/>
</dbReference>
<evidence type="ECO:0000256" key="1">
    <source>
        <dbReference type="ARBA" id="ARBA00023015"/>
    </source>
</evidence>
<feature type="domain" description="HTH tetR-type" evidence="4">
    <location>
        <begin position="16"/>
        <end position="63"/>
    </location>
</feature>
<name>A0A4Y3VAC6_9ACTN</name>
<dbReference type="Pfam" id="PF00440">
    <property type="entry name" value="TetR_N"/>
    <property type="match status" value="1"/>
</dbReference>
<dbReference type="InterPro" id="IPR054156">
    <property type="entry name" value="YxaF_TetR_C"/>
</dbReference>
<evidence type="ECO:0000313" key="6">
    <source>
        <dbReference type="EMBL" id="GEC02750.1"/>
    </source>
</evidence>
<evidence type="ECO:0000259" key="4">
    <source>
        <dbReference type="Pfam" id="PF00440"/>
    </source>
</evidence>
<dbReference type="Gene3D" id="1.10.357.10">
    <property type="entry name" value="Tetracycline Repressor, domain 2"/>
    <property type="match status" value="1"/>
</dbReference>
<evidence type="ECO:0000259" key="5">
    <source>
        <dbReference type="Pfam" id="PF21993"/>
    </source>
</evidence>
<accession>A0A4Y3VAC6</accession>
<dbReference type="PANTHER" id="PTHR47506:SF7">
    <property type="entry name" value="TRANSCRIPTIONAL REGULATORY PROTEIN"/>
    <property type="match status" value="1"/>
</dbReference>
<dbReference type="InterPro" id="IPR009057">
    <property type="entry name" value="Homeodomain-like_sf"/>
</dbReference>
<dbReference type="Pfam" id="PF21993">
    <property type="entry name" value="TetR_C_13_2"/>
    <property type="match status" value="1"/>
</dbReference>